<comment type="catalytic activity">
    <reaction evidence="6">
        <text>(sulfur carrier)-H + L-cysteine = (sulfur carrier)-SH + L-alanine</text>
        <dbReference type="Rhea" id="RHEA:43892"/>
        <dbReference type="Rhea" id="RHEA-COMP:14737"/>
        <dbReference type="Rhea" id="RHEA-COMP:14739"/>
        <dbReference type="ChEBI" id="CHEBI:29917"/>
        <dbReference type="ChEBI" id="CHEBI:35235"/>
        <dbReference type="ChEBI" id="CHEBI:57972"/>
        <dbReference type="ChEBI" id="CHEBI:64428"/>
        <dbReference type="EC" id="2.8.1.7"/>
    </reaction>
</comment>
<dbReference type="EMBL" id="MFJG01000021">
    <property type="protein sequence ID" value="OGG06788.1"/>
    <property type="molecule type" value="Genomic_DNA"/>
</dbReference>
<evidence type="ECO:0000313" key="8">
    <source>
        <dbReference type="EMBL" id="OGG06788.1"/>
    </source>
</evidence>
<dbReference type="CDD" id="cd06453">
    <property type="entry name" value="SufS_like"/>
    <property type="match status" value="1"/>
</dbReference>
<dbReference type="GO" id="GO:0031071">
    <property type="term" value="F:cysteine desulfurase activity"/>
    <property type="evidence" value="ECO:0007669"/>
    <property type="project" value="UniProtKB-EC"/>
</dbReference>
<evidence type="ECO:0000256" key="5">
    <source>
        <dbReference type="ARBA" id="ARBA00022898"/>
    </source>
</evidence>
<dbReference type="InterPro" id="IPR015421">
    <property type="entry name" value="PyrdxlP-dep_Trfase_major"/>
</dbReference>
<dbReference type="STRING" id="1798377.A2872_00975"/>
<dbReference type="InterPro" id="IPR010970">
    <property type="entry name" value="Cys_dSase_SufS"/>
</dbReference>
<dbReference type="InterPro" id="IPR000192">
    <property type="entry name" value="Aminotrans_V_dom"/>
</dbReference>
<dbReference type="Pfam" id="PF00266">
    <property type="entry name" value="Aminotran_5"/>
    <property type="match status" value="1"/>
</dbReference>
<evidence type="ECO:0000256" key="6">
    <source>
        <dbReference type="ARBA" id="ARBA00050776"/>
    </source>
</evidence>
<keyword evidence="5" id="KW-0663">Pyridoxal phosphate</keyword>
<evidence type="ECO:0000259" key="7">
    <source>
        <dbReference type="Pfam" id="PF00266"/>
    </source>
</evidence>
<evidence type="ECO:0000256" key="4">
    <source>
        <dbReference type="ARBA" id="ARBA00022679"/>
    </source>
</evidence>
<gene>
    <name evidence="8" type="ORF">A2872_00975</name>
</gene>
<dbReference type="SUPFAM" id="SSF53383">
    <property type="entry name" value="PLP-dependent transferases"/>
    <property type="match status" value="1"/>
</dbReference>
<protein>
    <recommendedName>
        <fullName evidence="3">cysteine desulfurase</fullName>
        <ecNumber evidence="3">2.8.1.7</ecNumber>
    </recommendedName>
</protein>
<accession>A0A1F5Z2V2</accession>
<proteinExistence type="inferred from homology"/>
<dbReference type="GO" id="GO:0030170">
    <property type="term" value="F:pyridoxal phosphate binding"/>
    <property type="evidence" value="ECO:0007669"/>
    <property type="project" value="InterPro"/>
</dbReference>
<keyword evidence="4" id="KW-0808">Transferase</keyword>
<evidence type="ECO:0000256" key="3">
    <source>
        <dbReference type="ARBA" id="ARBA00012239"/>
    </source>
</evidence>
<feature type="domain" description="Aminotransferase class V" evidence="7">
    <location>
        <begin position="14"/>
        <end position="346"/>
    </location>
</feature>
<organism evidence="8 9">
    <name type="scientific">Candidatus Gottesmanbacteria bacterium RIFCSPHIGHO2_01_FULL_42_12</name>
    <dbReference type="NCBI Taxonomy" id="1798377"/>
    <lineage>
        <taxon>Bacteria</taxon>
        <taxon>Candidatus Gottesmaniibacteriota</taxon>
    </lineage>
</organism>
<dbReference type="Gene3D" id="3.90.1150.10">
    <property type="entry name" value="Aspartate Aminotransferase, domain 1"/>
    <property type="match status" value="1"/>
</dbReference>
<dbReference type="PANTHER" id="PTHR43586">
    <property type="entry name" value="CYSTEINE DESULFURASE"/>
    <property type="match status" value="1"/>
</dbReference>
<dbReference type="EC" id="2.8.1.7" evidence="3"/>
<evidence type="ECO:0000256" key="2">
    <source>
        <dbReference type="ARBA" id="ARBA00010447"/>
    </source>
</evidence>
<dbReference type="AlphaFoldDB" id="A0A1F5Z2V2"/>
<dbReference type="InterPro" id="IPR015424">
    <property type="entry name" value="PyrdxlP-dep_Trfase"/>
</dbReference>
<name>A0A1F5Z2V2_9BACT</name>
<sequence>MRKDFPILKKRKLIYFDNAATSQKPQVVIEAVKNYYETANANVHRGIYGLSEKATEIFESGRKKVAKFINAQSSREIIFVRNTTEALNLLAFTLSPKTVTTTIMEHHSNYLPWERIAKLNVIDITENFELEKVPSGDFIALTHASNVLGTINEIPKNKLVVVDGAQYIPHYKVDVQALGCSAYAFSGHKMFGPMGIGVLYIKEELLKTLPPFMVGGGMYGSDYPQKFEAGTPDVAGVVGLCAAIDYLDYEKIKNLESETLSLLLSGLEKIPEITVYGPKINRVPAVSFNIKSVHPHDVAQFLNDKYGIAVRAGHHCTTLLHKRLGIMASVRASLSFYNTEEEVEIFLKGVKDCIKTFK</sequence>
<dbReference type="InterPro" id="IPR015422">
    <property type="entry name" value="PyrdxlP-dep_Trfase_small"/>
</dbReference>
<reference evidence="8 9" key="1">
    <citation type="journal article" date="2016" name="Nat. Commun.">
        <title>Thousands of microbial genomes shed light on interconnected biogeochemical processes in an aquifer system.</title>
        <authorList>
            <person name="Anantharaman K."/>
            <person name="Brown C.T."/>
            <person name="Hug L.A."/>
            <person name="Sharon I."/>
            <person name="Castelle C.J."/>
            <person name="Probst A.J."/>
            <person name="Thomas B.C."/>
            <person name="Singh A."/>
            <person name="Wilkins M.J."/>
            <person name="Karaoz U."/>
            <person name="Brodie E.L."/>
            <person name="Williams K.H."/>
            <person name="Hubbard S.S."/>
            <person name="Banfield J.F."/>
        </authorList>
    </citation>
    <scope>NUCLEOTIDE SEQUENCE [LARGE SCALE GENOMIC DNA]</scope>
</reference>
<comment type="similarity">
    <text evidence="2">Belongs to the class-V pyridoxal-phosphate-dependent aminotransferase family. Csd subfamily.</text>
</comment>
<dbReference type="Proteomes" id="UP000178681">
    <property type="component" value="Unassembled WGS sequence"/>
</dbReference>
<dbReference type="GO" id="GO:0006534">
    <property type="term" value="P:cysteine metabolic process"/>
    <property type="evidence" value="ECO:0007669"/>
    <property type="project" value="InterPro"/>
</dbReference>
<evidence type="ECO:0000256" key="1">
    <source>
        <dbReference type="ARBA" id="ARBA00001933"/>
    </source>
</evidence>
<dbReference type="PANTHER" id="PTHR43586:SF8">
    <property type="entry name" value="CYSTEINE DESULFURASE 1, CHLOROPLASTIC"/>
    <property type="match status" value="1"/>
</dbReference>
<evidence type="ECO:0000313" key="9">
    <source>
        <dbReference type="Proteomes" id="UP000178681"/>
    </source>
</evidence>
<comment type="caution">
    <text evidence="8">The sequence shown here is derived from an EMBL/GenBank/DDBJ whole genome shotgun (WGS) entry which is preliminary data.</text>
</comment>
<comment type="cofactor">
    <cofactor evidence="1">
        <name>pyridoxal 5'-phosphate</name>
        <dbReference type="ChEBI" id="CHEBI:597326"/>
    </cofactor>
</comment>
<dbReference type="Gene3D" id="3.40.640.10">
    <property type="entry name" value="Type I PLP-dependent aspartate aminotransferase-like (Major domain)"/>
    <property type="match status" value="1"/>
</dbReference>